<keyword evidence="24" id="KW-1185">Reference proteome</keyword>
<dbReference type="InterPro" id="IPR011763">
    <property type="entry name" value="COA_CT_C"/>
</dbReference>
<dbReference type="InterPro" id="IPR001095">
    <property type="entry name" value="Acetyl_CoA_COase_a_su"/>
</dbReference>
<keyword evidence="11 20" id="KW-0863">Zinc-finger</keyword>
<evidence type="ECO:0000256" key="5">
    <source>
        <dbReference type="ARBA" id="ARBA00011664"/>
    </source>
</evidence>
<comment type="similarity">
    <text evidence="20">Belongs to the AccD/PCCB family.</text>
</comment>
<dbReference type="SUPFAM" id="SSF52096">
    <property type="entry name" value="ClpP/crotonase"/>
    <property type="match status" value="2"/>
</dbReference>
<evidence type="ECO:0000256" key="18">
    <source>
        <dbReference type="ARBA" id="ARBA00049152"/>
    </source>
</evidence>
<evidence type="ECO:0000256" key="11">
    <source>
        <dbReference type="ARBA" id="ARBA00022771"/>
    </source>
</evidence>
<dbReference type="Pfam" id="PF03255">
    <property type="entry name" value="ACCA"/>
    <property type="match status" value="1"/>
</dbReference>
<keyword evidence="15 19" id="KW-0443">Lipid metabolism</keyword>
<keyword evidence="9 20" id="KW-0479">Metal-binding</keyword>
<comment type="similarity">
    <text evidence="3">In the C-terminal section; belongs to the AccA family.</text>
</comment>
<dbReference type="AlphaFoldDB" id="A0A1A8ZFS0"/>
<evidence type="ECO:0000256" key="7">
    <source>
        <dbReference type="ARBA" id="ARBA00022516"/>
    </source>
</evidence>
<dbReference type="UniPathway" id="UPA00655">
    <property type="reaction ID" value="UER00711"/>
</dbReference>
<keyword evidence="7 19" id="KW-0444">Lipid biosynthesis</keyword>
<evidence type="ECO:0000256" key="14">
    <source>
        <dbReference type="ARBA" id="ARBA00022840"/>
    </source>
</evidence>
<keyword evidence="14 19" id="KW-0067">ATP-binding</keyword>
<feature type="binding site" evidence="20">
    <location>
        <position position="18"/>
    </location>
    <ligand>
        <name>Zn(2+)</name>
        <dbReference type="ChEBI" id="CHEBI:29105"/>
    </ligand>
</feature>
<dbReference type="EC" id="2.1.3.15" evidence="19"/>
<dbReference type="GO" id="GO:0016743">
    <property type="term" value="F:carboxyl- or carbamoyltransferase activity"/>
    <property type="evidence" value="ECO:0007669"/>
    <property type="project" value="UniProtKB-UniRule"/>
</dbReference>
<evidence type="ECO:0000256" key="3">
    <source>
        <dbReference type="ARBA" id="ARBA00006276"/>
    </source>
</evidence>
<evidence type="ECO:0000256" key="19">
    <source>
        <dbReference type="HAMAP-Rule" id="MF_00823"/>
    </source>
</evidence>
<evidence type="ECO:0000256" key="15">
    <source>
        <dbReference type="ARBA" id="ARBA00023098"/>
    </source>
</evidence>
<feature type="domain" description="CoA carboxyltransferase C-terminal" evidence="22">
    <location>
        <begin position="280"/>
        <end position="529"/>
    </location>
</feature>
<dbReference type="PANTHER" id="PTHR42853:SF3">
    <property type="entry name" value="ACETYL-COENZYME A CARBOXYLASE CARBOXYL TRANSFERASE SUBUNIT ALPHA, CHLOROPLASTIC"/>
    <property type="match status" value="1"/>
</dbReference>
<comment type="pathway">
    <text evidence="2 19">Lipid metabolism; malonyl-CoA biosynthesis; malonyl-CoA from acetyl-CoA: step 1/1.</text>
</comment>
<feature type="binding site" evidence="20">
    <location>
        <position position="21"/>
    </location>
    <ligand>
        <name>Zn(2+)</name>
        <dbReference type="ChEBI" id="CHEBI:29105"/>
    </ligand>
</feature>
<comment type="similarity">
    <text evidence="4">In the N-terminal section; belongs to the AccD/PCCB family.</text>
</comment>
<evidence type="ECO:0000259" key="21">
    <source>
        <dbReference type="PROSITE" id="PS50980"/>
    </source>
</evidence>
<dbReference type="InterPro" id="IPR029045">
    <property type="entry name" value="ClpP/crotonase-like_dom_sf"/>
</dbReference>
<dbReference type="InterPro" id="IPR000438">
    <property type="entry name" value="Acetyl_CoA_COase_Trfase_b_su"/>
</dbReference>
<keyword evidence="6 19" id="KW-0963">Cytoplasm</keyword>
<dbReference type="InterPro" id="IPR041010">
    <property type="entry name" value="Znf-ACC"/>
</dbReference>
<evidence type="ECO:0000256" key="13">
    <source>
        <dbReference type="ARBA" id="ARBA00022833"/>
    </source>
</evidence>
<dbReference type="OrthoDB" id="9772975at2"/>
<comment type="function">
    <text evidence="17 20">Component of the acetyl coenzyme A carboxylase (ACC) complex. Biotin carboxylase (BC) catalyzes the carboxylation of biotin on its carrier protein (BCCP) and then the CO(2) group is transferred by the transcarboxylase to acetyl-CoA to form malonyl-CoA.</text>
</comment>
<dbReference type="Gene3D" id="3.90.226.10">
    <property type="entry name" value="2-enoyl-CoA Hydratase, Chain A, domain 1"/>
    <property type="match status" value="2"/>
</dbReference>
<reference evidence="24" key="1">
    <citation type="submission" date="2016-06" db="EMBL/GenBank/DDBJ databases">
        <authorList>
            <person name="Varghese N."/>
            <person name="Submissions Spin"/>
        </authorList>
    </citation>
    <scope>NUCLEOTIDE SEQUENCE [LARGE SCALE GENOMIC DNA]</scope>
    <source>
        <strain evidence="24">DSM 44815</strain>
    </source>
</reference>
<feature type="binding site" evidence="20">
    <location>
        <position position="37"/>
    </location>
    <ligand>
        <name>Zn(2+)</name>
        <dbReference type="ChEBI" id="CHEBI:29105"/>
    </ligand>
</feature>
<evidence type="ECO:0000256" key="9">
    <source>
        <dbReference type="ARBA" id="ARBA00022723"/>
    </source>
</evidence>
<dbReference type="HAMAP" id="MF_00823">
    <property type="entry name" value="AcetylCoA_CT_alpha"/>
    <property type="match status" value="1"/>
</dbReference>
<keyword evidence="8 19" id="KW-0808">Transferase</keyword>
<sequence>MTDVASPAPAATADWVLCGGCRHLVYGKRLRRNLHVCPECDRHEPIGADERLRQLLDPGSVAPLDLPAVTADPLGFVDTVPYPQRVERARRATGVDEAVRCARGTVHGRPLVVAVMDFRFLGGSLGCAVGELITLAAETALADRTPLLIVAASGGARMQEGALSLMQMAKTAQALAALDEAGVLTVSLVTDPTFGGTAASFATLTDVIMAEPGARLGFAGPRVIEQTIRRPLPAGFQTAEFLLERGLIDLIRPRRELRATLADLLATVDAPAPAPVDADVLLRDPEQLPQRDAWQAVREARALERPTTLEYAARLLHGFVELRGDRAGADCPAIVGGVGRLDGRPVLLVGHRKGHTPAEMLAVNHGMASPAGYRKAQRLMRLAAKLGLPVVTLVDTPGAYPGLEAEEQGQAIAVAESIRLMSGLPVPVVSVVTGEGGSGGALALAVADRVYLCANAVYSVISPEGCAAILWKDATRAPTAARALRLEARELLRLGVVDAVVPEPAGGAGADPPAAAEQLRRALTRALHELSGLSPRQLVAERRARFRRFGTPETLAATAVDAPAPLIAPLAAGKGEQR</sequence>
<dbReference type="HAMAP" id="MF_01395">
    <property type="entry name" value="AcetylCoA_CT_beta"/>
    <property type="match status" value="1"/>
</dbReference>
<proteinExistence type="inferred from homology"/>
<dbReference type="GO" id="GO:2001295">
    <property type="term" value="P:malonyl-CoA biosynthetic process"/>
    <property type="evidence" value="ECO:0007669"/>
    <property type="project" value="UniProtKB-UniRule"/>
</dbReference>
<dbReference type="GO" id="GO:0006633">
    <property type="term" value="P:fatty acid biosynthetic process"/>
    <property type="evidence" value="ECO:0007669"/>
    <property type="project" value="UniProtKB-KW"/>
</dbReference>
<dbReference type="PRINTS" id="PR01070">
    <property type="entry name" value="ACCCTRFRASEB"/>
</dbReference>
<dbReference type="RefSeq" id="WP_091661651.1">
    <property type="nucleotide sequence ID" value="NZ_LT594323.1"/>
</dbReference>
<dbReference type="PATRIC" id="fig|261654.4.peg.2150"/>
<name>A0A1A8ZFS0_9ACTN</name>
<comment type="subcellular location">
    <subcellularLocation>
        <location evidence="1 19">Cytoplasm</location>
    </subcellularLocation>
</comment>
<evidence type="ECO:0000256" key="2">
    <source>
        <dbReference type="ARBA" id="ARBA00004956"/>
    </source>
</evidence>
<evidence type="ECO:0000256" key="1">
    <source>
        <dbReference type="ARBA" id="ARBA00004496"/>
    </source>
</evidence>
<evidence type="ECO:0000313" key="24">
    <source>
        <dbReference type="Proteomes" id="UP000199385"/>
    </source>
</evidence>
<evidence type="ECO:0000256" key="8">
    <source>
        <dbReference type="ARBA" id="ARBA00022679"/>
    </source>
</evidence>
<dbReference type="Pfam" id="PF17848">
    <property type="entry name" value="Zn_ribbon_ACC"/>
    <property type="match status" value="1"/>
</dbReference>
<evidence type="ECO:0000256" key="6">
    <source>
        <dbReference type="ARBA" id="ARBA00022490"/>
    </source>
</evidence>
<protein>
    <recommendedName>
        <fullName evidence="19 20">Multifunctional fusion protein</fullName>
    </recommendedName>
    <domain>
        <recommendedName>
            <fullName evidence="19">Acetyl-coenzyme A carboxylase carboxyl transferase subunit alpha</fullName>
            <shortName evidence="19">ACCase subunit alpha</shortName>
            <shortName evidence="19">Acetyl-CoA carboxylase carboxyltransferase subunit alpha</shortName>
            <ecNumber evidence="19">2.1.3.15</ecNumber>
        </recommendedName>
    </domain>
    <domain>
        <recommendedName>
            <fullName evidence="20">Acetyl-coenzyme A carboxylase carboxyl transferase subunit beta</fullName>
            <shortName evidence="20">ACCase subunit beta</shortName>
            <shortName evidence="20">Acetyl-CoA carboxylase carboxyltransferase subunit beta</shortName>
        </recommendedName>
    </domain>
</protein>
<evidence type="ECO:0000256" key="16">
    <source>
        <dbReference type="ARBA" id="ARBA00023160"/>
    </source>
</evidence>
<dbReference type="NCBIfam" id="TIGR00515">
    <property type="entry name" value="accD"/>
    <property type="match status" value="1"/>
</dbReference>
<dbReference type="PROSITE" id="PS50989">
    <property type="entry name" value="COA_CT_CTER"/>
    <property type="match status" value="1"/>
</dbReference>
<comment type="cofactor">
    <cofactor evidence="20">
        <name>Zn(2+)</name>
        <dbReference type="ChEBI" id="CHEBI:29105"/>
    </cofactor>
    <text evidence="20">Binds 1 zinc ion per subunit.</text>
</comment>
<gene>
    <name evidence="20" type="primary">accD</name>
    <name evidence="19" type="synonym">accA</name>
    <name evidence="23" type="ORF">GA0070611_2113</name>
</gene>
<feature type="binding site" evidence="20">
    <location>
        <position position="40"/>
    </location>
    <ligand>
        <name>Zn(2+)</name>
        <dbReference type="ChEBI" id="CHEBI:29105"/>
    </ligand>
</feature>
<organism evidence="23 24">
    <name type="scientific">Micromonospora auratinigra</name>
    <dbReference type="NCBI Taxonomy" id="261654"/>
    <lineage>
        <taxon>Bacteria</taxon>
        <taxon>Bacillati</taxon>
        <taxon>Actinomycetota</taxon>
        <taxon>Actinomycetes</taxon>
        <taxon>Micromonosporales</taxon>
        <taxon>Micromonosporaceae</taxon>
        <taxon>Micromonospora</taxon>
    </lineage>
</organism>
<dbReference type="GO" id="GO:0008270">
    <property type="term" value="F:zinc ion binding"/>
    <property type="evidence" value="ECO:0007669"/>
    <property type="project" value="UniProtKB-UniRule"/>
</dbReference>
<evidence type="ECO:0000256" key="12">
    <source>
        <dbReference type="ARBA" id="ARBA00022832"/>
    </source>
</evidence>
<dbReference type="GO" id="GO:0003989">
    <property type="term" value="F:acetyl-CoA carboxylase activity"/>
    <property type="evidence" value="ECO:0007669"/>
    <property type="project" value="InterPro"/>
</dbReference>
<evidence type="ECO:0000259" key="22">
    <source>
        <dbReference type="PROSITE" id="PS50989"/>
    </source>
</evidence>
<evidence type="ECO:0000256" key="10">
    <source>
        <dbReference type="ARBA" id="ARBA00022741"/>
    </source>
</evidence>
<keyword evidence="13 20" id="KW-0862">Zinc</keyword>
<evidence type="ECO:0000313" key="23">
    <source>
        <dbReference type="EMBL" id="SBT42856.1"/>
    </source>
</evidence>
<dbReference type="Proteomes" id="UP000199385">
    <property type="component" value="Chromosome I"/>
</dbReference>
<evidence type="ECO:0000256" key="4">
    <source>
        <dbReference type="ARBA" id="ARBA00010284"/>
    </source>
</evidence>
<evidence type="ECO:0000256" key="20">
    <source>
        <dbReference type="HAMAP-Rule" id="MF_01395"/>
    </source>
</evidence>
<dbReference type="EMBL" id="LT594323">
    <property type="protein sequence ID" value="SBT42856.1"/>
    <property type="molecule type" value="Genomic_DNA"/>
</dbReference>
<dbReference type="NCBIfam" id="NF041504">
    <property type="entry name" value="AccA_sub"/>
    <property type="match status" value="1"/>
</dbReference>
<comment type="catalytic activity">
    <reaction evidence="18 19">
        <text>N(6)-carboxybiotinyl-L-lysyl-[protein] + acetyl-CoA = N(6)-biotinyl-L-lysyl-[protein] + malonyl-CoA</text>
        <dbReference type="Rhea" id="RHEA:54728"/>
        <dbReference type="Rhea" id="RHEA-COMP:10505"/>
        <dbReference type="Rhea" id="RHEA-COMP:10506"/>
        <dbReference type="ChEBI" id="CHEBI:57288"/>
        <dbReference type="ChEBI" id="CHEBI:57384"/>
        <dbReference type="ChEBI" id="CHEBI:83144"/>
        <dbReference type="ChEBI" id="CHEBI:83145"/>
        <dbReference type="EC" id="2.1.3.15"/>
    </reaction>
</comment>
<accession>A0A1A8ZFS0</accession>
<comment type="function">
    <text evidence="19">Component of the acetyl coenzyme A carboxylase (ACC) complex. First, biotin carboxylase catalyzes the carboxylation of biotin on its carrier protein (BCCP) and then the CO(2) group is transferred by the carboxyltransferase to acetyl-CoA to form malonyl-CoA.</text>
</comment>
<keyword evidence="16 19" id="KW-0275">Fatty acid biosynthesis</keyword>
<comment type="similarity">
    <text evidence="19">Belongs to the AccA family.</text>
</comment>
<dbReference type="InterPro" id="IPR011762">
    <property type="entry name" value="COA_CT_N"/>
</dbReference>
<feature type="domain" description="CoA carboxyltransferase N-terminal" evidence="21">
    <location>
        <begin position="14"/>
        <end position="283"/>
    </location>
</feature>
<dbReference type="PANTHER" id="PTHR42853">
    <property type="entry name" value="ACETYL-COENZYME A CARBOXYLASE CARBOXYL TRANSFERASE SUBUNIT ALPHA"/>
    <property type="match status" value="1"/>
</dbReference>
<dbReference type="GO" id="GO:0005524">
    <property type="term" value="F:ATP binding"/>
    <property type="evidence" value="ECO:0007669"/>
    <property type="project" value="UniProtKB-KW"/>
</dbReference>
<dbReference type="GO" id="GO:0009317">
    <property type="term" value="C:acetyl-CoA carboxylase complex"/>
    <property type="evidence" value="ECO:0007669"/>
    <property type="project" value="InterPro"/>
</dbReference>
<evidence type="ECO:0000256" key="17">
    <source>
        <dbReference type="ARBA" id="ARBA00025280"/>
    </source>
</evidence>
<comment type="subunit">
    <text evidence="19">Acetyl-CoA carboxylase is a heterohexamer composed of biotin carboxyl carrier protein (AccB), biotin carboxylase (AccC) and two subunits each of ACCase subunit alpha (AccA) and ACCase subunit beta (AccD).</text>
</comment>
<comment type="subunit">
    <text evidence="5">Acetyl-CoA carboxylase is a heterotetramer composed of biotin carboxyl carrier protein (AccB), biotin carboxylase (AccC) and two subunits of ACCase subunit beta/alpha.</text>
</comment>
<dbReference type="STRING" id="261654.GA0070611_2113"/>
<keyword evidence="10 19" id="KW-0547">Nucleotide-binding</keyword>
<feature type="zinc finger region" description="C4-type" evidence="20">
    <location>
        <begin position="18"/>
        <end position="40"/>
    </location>
</feature>
<keyword evidence="12 19" id="KW-0276">Fatty acid metabolism</keyword>
<dbReference type="PROSITE" id="PS50980">
    <property type="entry name" value="COA_CT_NTER"/>
    <property type="match status" value="1"/>
</dbReference>